<gene>
    <name evidence="1" type="ORF">OVN521_LOCUS46210</name>
</gene>
<dbReference type="EMBL" id="CAJOBG010080639">
    <property type="protein sequence ID" value="CAF4630248.1"/>
    <property type="molecule type" value="Genomic_DNA"/>
</dbReference>
<reference evidence="1" key="1">
    <citation type="submission" date="2021-02" db="EMBL/GenBank/DDBJ databases">
        <authorList>
            <person name="Nowell W R."/>
        </authorList>
    </citation>
    <scope>NUCLEOTIDE SEQUENCE</scope>
</reference>
<sequence>QKKVIELLEKNYRIHCSVHSKIVPTDFNIKVKIEQILSANQFADKRARHMDLDDFLG</sequence>
<name>A0A821E2S1_9BILA</name>
<proteinExistence type="predicted"/>
<feature type="non-terminal residue" evidence="1">
    <location>
        <position position="57"/>
    </location>
</feature>
<feature type="non-terminal residue" evidence="1">
    <location>
        <position position="1"/>
    </location>
</feature>
<organism evidence="1 2">
    <name type="scientific">Rotaria magnacalcarata</name>
    <dbReference type="NCBI Taxonomy" id="392030"/>
    <lineage>
        <taxon>Eukaryota</taxon>
        <taxon>Metazoa</taxon>
        <taxon>Spiralia</taxon>
        <taxon>Gnathifera</taxon>
        <taxon>Rotifera</taxon>
        <taxon>Eurotatoria</taxon>
        <taxon>Bdelloidea</taxon>
        <taxon>Philodinida</taxon>
        <taxon>Philodinidae</taxon>
        <taxon>Rotaria</taxon>
    </lineage>
</organism>
<dbReference type="Proteomes" id="UP000663866">
    <property type="component" value="Unassembled WGS sequence"/>
</dbReference>
<evidence type="ECO:0000313" key="2">
    <source>
        <dbReference type="Proteomes" id="UP000663866"/>
    </source>
</evidence>
<dbReference type="Gene3D" id="1.10.8.480">
    <property type="match status" value="1"/>
</dbReference>
<comment type="caution">
    <text evidence="1">The sequence shown here is derived from an EMBL/GenBank/DDBJ whole genome shotgun (WGS) entry which is preliminary data.</text>
</comment>
<keyword evidence="2" id="KW-1185">Reference proteome</keyword>
<protein>
    <submittedName>
        <fullName evidence="1">Uncharacterized protein</fullName>
    </submittedName>
</protein>
<accession>A0A821E2S1</accession>
<dbReference type="AlphaFoldDB" id="A0A821E2S1"/>
<evidence type="ECO:0000313" key="1">
    <source>
        <dbReference type="EMBL" id="CAF4630248.1"/>
    </source>
</evidence>